<feature type="non-terminal residue" evidence="2">
    <location>
        <position position="1"/>
    </location>
</feature>
<dbReference type="GO" id="GO:0010274">
    <property type="term" value="P:hydrotropism"/>
    <property type="evidence" value="ECO:0007669"/>
    <property type="project" value="InterPro"/>
</dbReference>
<dbReference type="EMBL" id="CAMGYJ010000003">
    <property type="protein sequence ID" value="CAI0394105.1"/>
    <property type="molecule type" value="Genomic_DNA"/>
</dbReference>
<dbReference type="AlphaFoldDB" id="A0AAV0I904"/>
<gene>
    <name evidence="2" type="ORF">LITE_LOCUS8203</name>
</gene>
<dbReference type="PANTHER" id="PTHR31276">
    <property type="match status" value="1"/>
</dbReference>
<feature type="region of interest" description="Disordered" evidence="1">
    <location>
        <begin position="161"/>
        <end position="193"/>
    </location>
</feature>
<dbReference type="PANTHER" id="PTHR31276:SF6">
    <property type="entry name" value="PROTEIN MIZU-KUSSEI 1"/>
    <property type="match status" value="1"/>
</dbReference>
<name>A0AAV0I904_9ROSI</name>
<feature type="compositionally biased region" description="Low complexity" evidence="1">
    <location>
        <begin position="46"/>
        <end position="55"/>
    </location>
</feature>
<feature type="compositionally biased region" description="Low complexity" evidence="1">
    <location>
        <begin position="169"/>
        <end position="192"/>
    </location>
</feature>
<accession>A0AAV0I904</accession>
<protein>
    <submittedName>
        <fullName evidence="2">Uncharacterized protein</fullName>
    </submittedName>
</protein>
<evidence type="ECO:0000256" key="1">
    <source>
        <dbReference type="SAM" id="MobiDB-lite"/>
    </source>
</evidence>
<dbReference type="InterPro" id="IPR006460">
    <property type="entry name" value="MIZ1-like_pln"/>
</dbReference>
<dbReference type="Pfam" id="PF04759">
    <property type="entry name" value="DUF617"/>
    <property type="match status" value="1"/>
</dbReference>
<comment type="caution">
    <text evidence="2">The sequence shown here is derived from an EMBL/GenBank/DDBJ whole genome shotgun (WGS) entry which is preliminary data.</text>
</comment>
<dbReference type="Proteomes" id="UP001154282">
    <property type="component" value="Unassembled WGS sequence"/>
</dbReference>
<sequence length="213" mass="22993">PPQPLPLPSPHHTTKKRISTSLRDDLPDDVVSSKKDPQDDDDQQDPDSSTSTDQSASLAPSRPSKTMVIGTIFGNHRGHVWLCFQHDRLATKPLLLLELSVPTHQLVKEMKFGLVRIALDCSRPELRSCPLRSVPVWTMNCNGKKLGFAAIAAPSNPTHSSVGPIASLPSSTSSAPPAPTESSASCTPSCPEDLLDWTRSRVRRAATTSGCRS</sequence>
<proteinExistence type="predicted"/>
<organism evidence="2 3">
    <name type="scientific">Linum tenue</name>
    <dbReference type="NCBI Taxonomy" id="586396"/>
    <lineage>
        <taxon>Eukaryota</taxon>
        <taxon>Viridiplantae</taxon>
        <taxon>Streptophyta</taxon>
        <taxon>Embryophyta</taxon>
        <taxon>Tracheophyta</taxon>
        <taxon>Spermatophyta</taxon>
        <taxon>Magnoliopsida</taxon>
        <taxon>eudicotyledons</taxon>
        <taxon>Gunneridae</taxon>
        <taxon>Pentapetalae</taxon>
        <taxon>rosids</taxon>
        <taxon>fabids</taxon>
        <taxon>Malpighiales</taxon>
        <taxon>Linaceae</taxon>
        <taxon>Linum</taxon>
    </lineage>
</organism>
<evidence type="ECO:0000313" key="3">
    <source>
        <dbReference type="Proteomes" id="UP001154282"/>
    </source>
</evidence>
<reference evidence="2" key="1">
    <citation type="submission" date="2022-08" db="EMBL/GenBank/DDBJ databases">
        <authorList>
            <person name="Gutierrez-Valencia J."/>
        </authorList>
    </citation>
    <scope>NUCLEOTIDE SEQUENCE</scope>
</reference>
<feature type="region of interest" description="Disordered" evidence="1">
    <location>
        <begin position="1"/>
        <end position="63"/>
    </location>
</feature>
<evidence type="ECO:0000313" key="2">
    <source>
        <dbReference type="EMBL" id="CAI0394105.1"/>
    </source>
</evidence>
<keyword evidence="3" id="KW-1185">Reference proteome</keyword>